<dbReference type="Pfam" id="PF00620">
    <property type="entry name" value="RhoGAP"/>
    <property type="match status" value="1"/>
</dbReference>
<dbReference type="PROSITE" id="PS50238">
    <property type="entry name" value="RHOGAP"/>
    <property type="match status" value="1"/>
</dbReference>
<dbReference type="Pfam" id="PF21310">
    <property type="entry name" value="OCRL-like_ASH"/>
    <property type="match status" value="1"/>
</dbReference>
<dbReference type="Pfam" id="PF22669">
    <property type="entry name" value="Exo_endo_phos2"/>
    <property type="match status" value="1"/>
</dbReference>
<comment type="caution">
    <text evidence="7">The sequence shown here is derived from an EMBL/GenBank/DDBJ whole genome shotgun (WGS) entry which is preliminary data.</text>
</comment>
<feature type="compositionally biased region" description="Low complexity" evidence="5">
    <location>
        <begin position="345"/>
        <end position="356"/>
    </location>
</feature>
<protein>
    <submittedName>
        <fullName evidence="7">DNase I-like protein</fullName>
    </submittedName>
</protein>
<feature type="compositionally biased region" description="Low complexity" evidence="5">
    <location>
        <begin position="24"/>
        <end position="49"/>
    </location>
</feature>
<evidence type="ECO:0000313" key="8">
    <source>
        <dbReference type="Proteomes" id="UP000703269"/>
    </source>
</evidence>
<dbReference type="InterPro" id="IPR046985">
    <property type="entry name" value="IP5"/>
</dbReference>
<dbReference type="InterPro" id="IPR013783">
    <property type="entry name" value="Ig-like_fold"/>
</dbReference>
<evidence type="ECO:0000256" key="4">
    <source>
        <dbReference type="ARBA" id="ARBA00023329"/>
    </source>
</evidence>
<feature type="domain" description="Rho-GAP" evidence="6">
    <location>
        <begin position="822"/>
        <end position="995"/>
    </location>
</feature>
<dbReference type="SMART" id="SM00324">
    <property type="entry name" value="RhoGAP"/>
    <property type="match status" value="1"/>
</dbReference>
<dbReference type="InterPro" id="IPR048869">
    <property type="entry name" value="OCRL-1_2_ASH"/>
</dbReference>
<dbReference type="SMART" id="SM00128">
    <property type="entry name" value="IPPc"/>
    <property type="match status" value="1"/>
</dbReference>
<dbReference type="InterPro" id="IPR000300">
    <property type="entry name" value="IPPc"/>
</dbReference>
<gene>
    <name evidence="7" type="ORF">PsYK624_092300</name>
</gene>
<dbReference type="GO" id="GO:0004439">
    <property type="term" value="F:phosphatidylinositol-4,5-bisphosphate 5-phosphatase activity"/>
    <property type="evidence" value="ECO:0007669"/>
    <property type="project" value="TreeGrafter"/>
</dbReference>
<dbReference type="InterPro" id="IPR036691">
    <property type="entry name" value="Endo/exonu/phosph_ase_sf"/>
</dbReference>
<dbReference type="SUPFAM" id="SSF48350">
    <property type="entry name" value="GTPase activation domain, GAP"/>
    <property type="match status" value="1"/>
</dbReference>
<dbReference type="EMBL" id="BPQB01000030">
    <property type="protein sequence ID" value="GJE93071.1"/>
    <property type="molecule type" value="Genomic_DNA"/>
</dbReference>
<dbReference type="GO" id="GO:0031901">
    <property type="term" value="C:early endosome membrane"/>
    <property type="evidence" value="ECO:0007669"/>
    <property type="project" value="UniProtKB-SubCell"/>
</dbReference>
<evidence type="ECO:0000256" key="2">
    <source>
        <dbReference type="ARBA" id="ARBA00004580"/>
    </source>
</evidence>
<keyword evidence="3" id="KW-0967">Endosome</keyword>
<reference evidence="7 8" key="1">
    <citation type="submission" date="2021-08" db="EMBL/GenBank/DDBJ databases">
        <title>Draft Genome Sequence of Phanerochaete sordida strain YK-624.</title>
        <authorList>
            <person name="Mori T."/>
            <person name="Dohra H."/>
            <person name="Suzuki T."/>
            <person name="Kawagishi H."/>
            <person name="Hirai H."/>
        </authorList>
    </citation>
    <scope>NUCLEOTIDE SEQUENCE [LARGE SCALE GENOMIC DNA]</scope>
    <source>
        <strain evidence="7 8">YK-624</strain>
    </source>
</reference>
<feature type="region of interest" description="Disordered" evidence="5">
    <location>
        <begin position="23"/>
        <end position="69"/>
    </location>
</feature>
<dbReference type="GO" id="GO:0007165">
    <property type="term" value="P:signal transduction"/>
    <property type="evidence" value="ECO:0007669"/>
    <property type="project" value="InterPro"/>
</dbReference>
<accession>A0A9P3LF04</accession>
<sequence>MSGTLEAAIRDLLRSSEELEVILEAEAVPRPSDTDSSSSSSTSTSSSSDSESDSDAGPPGGFAAKKRRRGAQVDRKRVLAVVEHVDPYGEEQGCVFVCKPHRKEADTGTITEQYSVEHAFPILSGFTIAMAQARRNTLDLSSASTAALTQQKSADFTLTLHPGHDLSQRSIAFTIQDTPRLKSFLGEVKRLKDISVANSEPGTTPSYSWILPYISDTKPSILSAEPQDLRNAHKPMTELLSEASAGSPGNDALDTSIIREYWIRSRVQELYDSSEQASLKLRIGTFNVNGKLPSQDLSAWVRGMSTEDANKYLPPLKQLSPFALEGITKDPMEEAPALRAEPDIAASGAASESSDAPVAAPPSGEDDDPDLIVLGFQELDLSASALLYSTETTREDAWLAAAMAGLGEKAVEYEKLASKQLVGMLLLVLAKRTLKDCFTAVQTASVGAGLMGLMGNKGAVGVRLAFAPRATGAARTPRPATLTFVNAHLAAFDEQVERRNADFHDIARRLVFGGAGAAGPAPGAPGAHIWQSDALFWLGDLNYRNELPDADVRALLADDAVDNVPALLEFDQLNIARRTDRAFANFIEHPISHLPSYRFSPGALCDNLGYDLKRKPAWTDRILYIPSVTAGVQQRTYRCHKEITMSDHRPVSATFDLRIPTIDGPQLEARVQGLWKAVSHIEDAEDIPRVSVEPAAIDLGKIEYNHPTRRSVVVRNTGRVPLAYRFVAHAPRGPICPSWLHADPPAGLVRPGEHEEIALTASVDARAAAELNTGPARLEATLVLHVARGKDSFLVVSGDYVRTCFATSIQRLVRLPGPIRTADPGRLLPDDQAATAPREVMRLVSWLMSHGTDVDDLFLAPGAPAQALDTGAELPEPGAARRALALSVAACLLQLLAALPEPLVPPHLQHACAEAADREAAFELLNGFPGANVNVWIALTSLLHFLCQQETGTPGAVRVRQLAAKFAPVLLRDDPASAKAISPLAKRRFIMHFVA</sequence>
<keyword evidence="4" id="KW-0968">Cytoplasmic vesicle</keyword>
<evidence type="ECO:0000259" key="6">
    <source>
        <dbReference type="PROSITE" id="PS50238"/>
    </source>
</evidence>
<dbReference type="Gene3D" id="1.10.555.10">
    <property type="entry name" value="Rho GTPase activation protein"/>
    <property type="match status" value="1"/>
</dbReference>
<evidence type="ECO:0000256" key="1">
    <source>
        <dbReference type="ARBA" id="ARBA00004146"/>
    </source>
</evidence>
<organism evidence="7 8">
    <name type="scientific">Phanerochaete sordida</name>
    <dbReference type="NCBI Taxonomy" id="48140"/>
    <lineage>
        <taxon>Eukaryota</taxon>
        <taxon>Fungi</taxon>
        <taxon>Dikarya</taxon>
        <taxon>Basidiomycota</taxon>
        <taxon>Agaricomycotina</taxon>
        <taxon>Agaricomycetes</taxon>
        <taxon>Polyporales</taxon>
        <taxon>Phanerochaetaceae</taxon>
        <taxon>Phanerochaete</taxon>
    </lineage>
</organism>
<dbReference type="AlphaFoldDB" id="A0A9P3LF04"/>
<dbReference type="Gene3D" id="2.60.40.10">
    <property type="entry name" value="Immunoglobulins"/>
    <property type="match status" value="1"/>
</dbReference>
<dbReference type="PANTHER" id="PTHR11200:SF300">
    <property type="entry name" value="TYPE II INOSITOL 1,4,5-TRISPHOSPHATE 5-PHOSPHATASE"/>
    <property type="match status" value="1"/>
</dbReference>
<dbReference type="Gene3D" id="3.60.10.10">
    <property type="entry name" value="Endonuclease/exonuclease/phosphatase"/>
    <property type="match status" value="1"/>
</dbReference>
<dbReference type="InterPro" id="IPR000198">
    <property type="entry name" value="RhoGAP_dom"/>
</dbReference>
<dbReference type="SUPFAM" id="SSF56219">
    <property type="entry name" value="DNase I-like"/>
    <property type="match status" value="1"/>
</dbReference>
<evidence type="ECO:0000313" key="7">
    <source>
        <dbReference type="EMBL" id="GJE93071.1"/>
    </source>
</evidence>
<dbReference type="PANTHER" id="PTHR11200">
    <property type="entry name" value="INOSITOL 5-PHOSPHATASE"/>
    <property type="match status" value="1"/>
</dbReference>
<proteinExistence type="predicted"/>
<comment type="subcellular location">
    <subcellularLocation>
        <location evidence="2">Cytoplasmic vesicle</location>
        <location evidence="2">Phagosome membrane</location>
    </subcellularLocation>
    <subcellularLocation>
        <location evidence="1">Early endosome membrane</location>
    </subcellularLocation>
</comment>
<dbReference type="GO" id="GO:0046856">
    <property type="term" value="P:phosphatidylinositol dephosphorylation"/>
    <property type="evidence" value="ECO:0007669"/>
    <property type="project" value="InterPro"/>
</dbReference>
<feature type="region of interest" description="Disordered" evidence="5">
    <location>
        <begin position="345"/>
        <end position="367"/>
    </location>
</feature>
<evidence type="ECO:0000256" key="5">
    <source>
        <dbReference type="SAM" id="MobiDB-lite"/>
    </source>
</evidence>
<evidence type="ECO:0000256" key="3">
    <source>
        <dbReference type="ARBA" id="ARBA00022753"/>
    </source>
</evidence>
<dbReference type="Gene3D" id="2.30.29.110">
    <property type="match status" value="1"/>
</dbReference>
<name>A0A9P3LF04_9APHY</name>
<keyword evidence="8" id="KW-1185">Reference proteome</keyword>
<dbReference type="InterPro" id="IPR008936">
    <property type="entry name" value="Rho_GTPase_activation_prot"/>
</dbReference>
<dbReference type="OrthoDB" id="7862313at2759"/>
<dbReference type="Proteomes" id="UP000703269">
    <property type="component" value="Unassembled WGS sequence"/>
</dbReference>